<dbReference type="PROSITE" id="PS50279">
    <property type="entry name" value="BPTI_KUNITZ_2"/>
    <property type="match status" value="1"/>
</dbReference>
<dbReference type="SUPFAM" id="SSF57362">
    <property type="entry name" value="BPTI-like"/>
    <property type="match status" value="1"/>
</dbReference>
<name>A0A915EQH6_9BILA</name>
<dbReference type="InterPro" id="IPR053014">
    <property type="entry name" value="Cuticle_assoc_divergent"/>
</dbReference>
<proteinExistence type="predicted"/>
<keyword evidence="2" id="KW-1185">Reference proteome</keyword>
<accession>A0A915EQH6</accession>
<evidence type="ECO:0000313" key="2">
    <source>
        <dbReference type="Proteomes" id="UP000887574"/>
    </source>
</evidence>
<dbReference type="InterPro" id="IPR002223">
    <property type="entry name" value="Kunitz_BPTI"/>
</dbReference>
<reference evidence="3" key="1">
    <citation type="submission" date="2022-11" db="UniProtKB">
        <authorList>
            <consortium name="WormBaseParasite"/>
        </authorList>
    </citation>
    <scope>IDENTIFICATION</scope>
</reference>
<organism evidence="2 3">
    <name type="scientific">Ditylenchus dipsaci</name>
    <dbReference type="NCBI Taxonomy" id="166011"/>
    <lineage>
        <taxon>Eukaryota</taxon>
        <taxon>Metazoa</taxon>
        <taxon>Ecdysozoa</taxon>
        <taxon>Nematoda</taxon>
        <taxon>Chromadorea</taxon>
        <taxon>Rhabditida</taxon>
        <taxon>Tylenchina</taxon>
        <taxon>Tylenchomorpha</taxon>
        <taxon>Sphaerularioidea</taxon>
        <taxon>Anguinidae</taxon>
        <taxon>Anguininae</taxon>
        <taxon>Ditylenchus</taxon>
    </lineage>
</organism>
<dbReference type="PANTHER" id="PTHR46339">
    <property type="entry name" value="PROTEIN CBG15282-RELATED"/>
    <property type="match status" value="1"/>
</dbReference>
<evidence type="ECO:0000313" key="3">
    <source>
        <dbReference type="WBParaSite" id="jg7867"/>
    </source>
</evidence>
<dbReference type="GO" id="GO:0004867">
    <property type="term" value="F:serine-type endopeptidase inhibitor activity"/>
    <property type="evidence" value="ECO:0007669"/>
    <property type="project" value="InterPro"/>
</dbReference>
<dbReference type="InterPro" id="IPR036880">
    <property type="entry name" value="Kunitz_BPTI_sf"/>
</dbReference>
<feature type="domain" description="BPTI/Kunitz inhibitor" evidence="1">
    <location>
        <begin position="75"/>
        <end position="128"/>
    </location>
</feature>
<protein>
    <submittedName>
        <fullName evidence="3">BPTI/Kunitz inhibitor domain-containing protein</fullName>
    </submittedName>
</protein>
<sequence>MNSSYISSGSGRSATIYRLRRSFARGSAAWQIVQCFLQSQSARTTQECNTAKNCTEIGFECIDGSYCCPTKENVCTSAEDSGRERMQDEHFGRYAYSAQLKTCVKFSYFGNEGNFNNFLKHRDCMHYCHSQAN</sequence>
<dbReference type="Proteomes" id="UP000887574">
    <property type="component" value="Unplaced"/>
</dbReference>
<evidence type="ECO:0000259" key="1">
    <source>
        <dbReference type="PROSITE" id="PS50279"/>
    </source>
</evidence>
<dbReference type="SMART" id="SM00131">
    <property type="entry name" value="KU"/>
    <property type="match status" value="1"/>
</dbReference>
<dbReference type="Pfam" id="PF00014">
    <property type="entry name" value="Kunitz_BPTI"/>
    <property type="match status" value="1"/>
</dbReference>
<dbReference type="Gene3D" id="4.10.410.10">
    <property type="entry name" value="Pancreatic trypsin inhibitor Kunitz domain"/>
    <property type="match status" value="1"/>
</dbReference>
<dbReference type="WBParaSite" id="jg7867">
    <property type="protein sequence ID" value="jg7867"/>
    <property type="gene ID" value="jg7867"/>
</dbReference>
<dbReference type="AlphaFoldDB" id="A0A915EQH6"/>